<sequence length="117" mass="12692">MAKTSRRRNRSKPGGAWKWIALFVLAAIVAAWYAYRVPVSGYSSAATAYTARVACSCHFVGGRELGDCAKDKISGMEMVMLSADEEAKSVTASIPLVKSDTATYREGYGCVLQEWQG</sequence>
<dbReference type="EMBL" id="WTYN01000001">
    <property type="protein sequence ID" value="MXO63131.1"/>
    <property type="molecule type" value="Genomic_DNA"/>
</dbReference>
<keyword evidence="2" id="KW-1185">Reference proteome</keyword>
<dbReference type="Proteomes" id="UP000445582">
    <property type="component" value="Unassembled WGS sequence"/>
</dbReference>
<comment type="caution">
    <text evidence="1">The sequence shown here is derived from an EMBL/GenBank/DDBJ whole genome shotgun (WGS) entry which is preliminary data.</text>
</comment>
<accession>A0A844YG52</accession>
<dbReference type="AlphaFoldDB" id="A0A844YG52"/>
<evidence type="ECO:0000313" key="1">
    <source>
        <dbReference type="EMBL" id="MXO63131.1"/>
    </source>
</evidence>
<organism evidence="1 2">
    <name type="scientific">Qipengyuania oceanensis</name>
    <dbReference type="NCBI Taxonomy" id="1463597"/>
    <lineage>
        <taxon>Bacteria</taxon>
        <taxon>Pseudomonadati</taxon>
        <taxon>Pseudomonadota</taxon>
        <taxon>Alphaproteobacteria</taxon>
        <taxon>Sphingomonadales</taxon>
        <taxon>Erythrobacteraceae</taxon>
        <taxon>Qipengyuania</taxon>
    </lineage>
</organism>
<evidence type="ECO:0000313" key="2">
    <source>
        <dbReference type="Proteomes" id="UP000445582"/>
    </source>
</evidence>
<proteinExistence type="predicted"/>
<protein>
    <submittedName>
        <fullName evidence="1">Uncharacterized protein</fullName>
    </submittedName>
</protein>
<gene>
    <name evidence="1" type="ORF">GRI48_08915</name>
</gene>
<reference evidence="1 2" key="1">
    <citation type="submission" date="2019-12" db="EMBL/GenBank/DDBJ databases">
        <title>Genomic-based taxomic classification of the family Erythrobacteraceae.</title>
        <authorList>
            <person name="Xu L."/>
        </authorList>
    </citation>
    <scope>NUCLEOTIDE SEQUENCE [LARGE SCALE GENOMIC DNA]</scope>
    <source>
        <strain evidence="1 2">MCCC 1A09965</strain>
    </source>
</reference>
<name>A0A844YG52_9SPHN</name>
<dbReference type="OrthoDB" id="7391866at2"/>